<keyword evidence="8" id="KW-1185">Reference proteome</keyword>
<dbReference type="SUPFAM" id="SSF53474">
    <property type="entry name" value="alpha/beta-Hydrolases"/>
    <property type="match status" value="1"/>
</dbReference>
<dbReference type="Pfam" id="PF01764">
    <property type="entry name" value="Lipase_3"/>
    <property type="match status" value="1"/>
</dbReference>
<evidence type="ECO:0000256" key="1">
    <source>
        <dbReference type="ARBA" id="ARBA00004138"/>
    </source>
</evidence>
<dbReference type="GO" id="GO:0042073">
    <property type="term" value="P:intraciliary transport"/>
    <property type="evidence" value="ECO:0007669"/>
    <property type="project" value="TreeGrafter"/>
</dbReference>
<protein>
    <submittedName>
        <fullName evidence="7">Intra-flagellar transport protein 57-domain-containing protein</fullName>
    </submittedName>
</protein>
<dbReference type="CDD" id="cd00519">
    <property type="entry name" value="Lipase_3"/>
    <property type="match status" value="1"/>
</dbReference>
<keyword evidence="4" id="KW-0966">Cell projection</keyword>
<evidence type="ECO:0000259" key="6">
    <source>
        <dbReference type="Pfam" id="PF01764"/>
    </source>
</evidence>
<dbReference type="Gene3D" id="3.40.50.1820">
    <property type="entry name" value="alpha/beta hydrolase"/>
    <property type="match status" value="1"/>
</dbReference>
<feature type="coiled-coil region" evidence="5">
    <location>
        <begin position="293"/>
        <end position="320"/>
    </location>
</feature>
<dbReference type="OrthoDB" id="423881at2759"/>
<gene>
    <name evidence="7" type="ORF">JKP88DRAFT_316099</name>
</gene>
<dbReference type="PANTHER" id="PTHR16011:SF0">
    <property type="entry name" value="INTRAFLAGELLAR TRANSPORT PROTEIN 57 HOMOLOG"/>
    <property type="match status" value="1"/>
</dbReference>
<keyword evidence="7" id="KW-0282">Flagellum</keyword>
<dbReference type="GO" id="GO:0006629">
    <property type="term" value="P:lipid metabolic process"/>
    <property type="evidence" value="ECO:0007669"/>
    <property type="project" value="InterPro"/>
</dbReference>
<proteinExistence type="inferred from homology"/>
<dbReference type="InterPro" id="IPR029058">
    <property type="entry name" value="AB_hydrolase_fold"/>
</dbReference>
<sequence length="893" mass="97970">MLDYENEFCRPKNLLPFTRGYFTIPAENAGLQFRSFQEIAAWLINIATGNDDMFKIDKYDDPTTSVNKIMLALKSLSSGLDFPASRLRQPYGDAVASTLDFLTSRVLSVRNITFGRPLYSEDPIADEAEVDDAADLGEIDDTAIQDDGVEEDPGLGAFEGEGAGFDEELLGTSTSQYQVLEGKIDPVEWQKELERVGPKLKLGQATLGKEWRSHVEQTKTLEAGLHTGMPEANTQLSVISTEVADTLDKLRIKERYINSQNEALKEDMQFQALQVNGQLKAAGQAHQACSSSVSELTTKLAELSEEVDELKEAMADRGNKMSEASPLVAMKHSLQQIKDEIKTFDLRIGVVSHTLLATKIRLSKTEKRKAKGGKMVQPQTDDIDVGQQFSPEIRELANMVQQLGKTVAKELGVGEEDRQRVSSSLSKVTEDRSIQGLPKALNPLDTSRADLERWYISDQVGIAVEDVILIEPTDSVEMRSHFVAVDHNSKSVVVTIRGTMSIVDSMLDLLLDTTPFAGGSAHRGIARCAETFWDKLGPIINEQLQRNDGYKLVLTGHRHVLMRSHLGAGVALLVSLLLHDRKAIDRPVEVYSYGAPPLFAPLSAIPRAVAESTWCFVNRTDVVPRMSLAEGSRLLWTSRRVAQLDLPAPLLLRYLLEQELLDDGSTPAARTAAEGAAEVSGGGGDAAATGAVAQAFQAGAQAVSKQWEGGEGAEDVESISDAIAKLKQGVTSVGEKFTKQAQKSMEAPTLEDLKQGAGGVMAVFIEKALDAACEQSKMSSEEVERVIEEAIWSDGSDRKGSPERQGTYEQLFVPGHVVWLRHNNCGDEEDEKPNKDVPCRSAEFDPGSKVYRLLLSTSCLADHSVDEYEAELQKLSQLLQEKKGKNKKWAHFR</sequence>
<dbReference type="PANTHER" id="PTHR16011">
    <property type="entry name" value="IFT57/HIPPI"/>
    <property type="match status" value="1"/>
</dbReference>
<dbReference type="InterPro" id="IPR002921">
    <property type="entry name" value="Fungal_lipase-type"/>
</dbReference>
<evidence type="ECO:0000256" key="3">
    <source>
        <dbReference type="ARBA" id="ARBA00023069"/>
    </source>
</evidence>
<comment type="subcellular location">
    <subcellularLocation>
        <location evidence="1">Cell projection</location>
        <location evidence="1">Cilium</location>
    </subcellularLocation>
</comment>
<evidence type="ECO:0000313" key="7">
    <source>
        <dbReference type="EMBL" id="KAG5183718.1"/>
    </source>
</evidence>
<dbReference type="GO" id="GO:0030992">
    <property type="term" value="C:intraciliary transport particle B"/>
    <property type="evidence" value="ECO:0007669"/>
    <property type="project" value="TreeGrafter"/>
</dbReference>
<dbReference type="AlphaFoldDB" id="A0A835YZP1"/>
<dbReference type="GO" id="GO:0005929">
    <property type="term" value="C:cilium"/>
    <property type="evidence" value="ECO:0007669"/>
    <property type="project" value="UniProtKB-SubCell"/>
</dbReference>
<comment type="similarity">
    <text evidence="2">Belongs to the IFT57 family.</text>
</comment>
<dbReference type="InterPro" id="IPR019530">
    <property type="entry name" value="Intra-flagellar_transport_57"/>
</dbReference>
<reference evidence="7" key="1">
    <citation type="submission" date="2021-02" db="EMBL/GenBank/DDBJ databases">
        <title>First Annotated Genome of the Yellow-green Alga Tribonema minus.</title>
        <authorList>
            <person name="Mahan K.M."/>
        </authorList>
    </citation>
    <scope>NUCLEOTIDE SEQUENCE</scope>
    <source>
        <strain evidence="7">UTEX B ZZ1240</strain>
    </source>
</reference>
<accession>A0A835YZP1</accession>
<feature type="domain" description="Fungal lipase-type" evidence="6">
    <location>
        <begin position="493"/>
        <end position="628"/>
    </location>
</feature>
<dbReference type="EMBL" id="JAFCMP010000190">
    <property type="protein sequence ID" value="KAG5183718.1"/>
    <property type="molecule type" value="Genomic_DNA"/>
</dbReference>
<evidence type="ECO:0000256" key="5">
    <source>
        <dbReference type="SAM" id="Coils"/>
    </source>
</evidence>
<name>A0A835YZP1_9STRA</name>
<dbReference type="GO" id="GO:0005794">
    <property type="term" value="C:Golgi apparatus"/>
    <property type="evidence" value="ECO:0007669"/>
    <property type="project" value="TreeGrafter"/>
</dbReference>
<organism evidence="7 8">
    <name type="scientific">Tribonema minus</name>
    <dbReference type="NCBI Taxonomy" id="303371"/>
    <lineage>
        <taxon>Eukaryota</taxon>
        <taxon>Sar</taxon>
        <taxon>Stramenopiles</taxon>
        <taxon>Ochrophyta</taxon>
        <taxon>PX clade</taxon>
        <taxon>Xanthophyceae</taxon>
        <taxon>Tribonematales</taxon>
        <taxon>Tribonemataceae</taxon>
        <taxon>Tribonema</taxon>
    </lineage>
</organism>
<dbReference type="GO" id="GO:0005815">
    <property type="term" value="C:microtubule organizing center"/>
    <property type="evidence" value="ECO:0007669"/>
    <property type="project" value="TreeGrafter"/>
</dbReference>
<dbReference type="GO" id="GO:1905515">
    <property type="term" value="P:non-motile cilium assembly"/>
    <property type="evidence" value="ECO:0007669"/>
    <property type="project" value="TreeGrafter"/>
</dbReference>
<keyword evidence="3" id="KW-0969">Cilium</keyword>
<comment type="caution">
    <text evidence="7">The sequence shown here is derived from an EMBL/GenBank/DDBJ whole genome shotgun (WGS) entry which is preliminary data.</text>
</comment>
<dbReference type="Proteomes" id="UP000664859">
    <property type="component" value="Unassembled WGS sequence"/>
</dbReference>
<keyword evidence="5" id="KW-0175">Coiled coil</keyword>
<evidence type="ECO:0000256" key="2">
    <source>
        <dbReference type="ARBA" id="ARBA00009415"/>
    </source>
</evidence>
<evidence type="ECO:0000256" key="4">
    <source>
        <dbReference type="ARBA" id="ARBA00023273"/>
    </source>
</evidence>
<evidence type="ECO:0000313" key="8">
    <source>
        <dbReference type="Proteomes" id="UP000664859"/>
    </source>
</evidence>
<dbReference type="Pfam" id="PF10498">
    <property type="entry name" value="IFT57"/>
    <property type="match status" value="1"/>
</dbReference>